<evidence type="ECO:0000313" key="12">
    <source>
        <dbReference type="Proteomes" id="UP000262379"/>
    </source>
</evidence>
<comment type="subcellular location">
    <subcellularLocation>
        <location evidence="2 10">Cell inner membrane</location>
        <topology evidence="2 10">Single-pass type II membrane protein</topology>
        <orientation evidence="2 10">Periplasmic side</orientation>
    </subcellularLocation>
</comment>
<organism evidence="11 12">
    <name type="scientific">Mesorhizobium denitrificans</name>
    <dbReference type="NCBI Taxonomy" id="2294114"/>
    <lineage>
        <taxon>Bacteria</taxon>
        <taxon>Pseudomonadati</taxon>
        <taxon>Pseudomonadota</taxon>
        <taxon>Alphaproteobacteria</taxon>
        <taxon>Hyphomicrobiales</taxon>
        <taxon>Phyllobacteriaceae</taxon>
        <taxon>Mesorhizobium</taxon>
    </lineage>
</organism>
<evidence type="ECO:0000256" key="2">
    <source>
        <dbReference type="ARBA" id="ARBA00004382"/>
    </source>
</evidence>
<dbReference type="GO" id="GO:0008535">
    <property type="term" value="P:respiratory chain complex IV assembly"/>
    <property type="evidence" value="ECO:0007669"/>
    <property type="project" value="UniProtKB-UniRule"/>
</dbReference>
<keyword evidence="9 10" id="KW-0472">Membrane</keyword>
<feature type="topological domain" description="Cytoplasmic" evidence="10">
    <location>
        <begin position="1"/>
        <end position="13"/>
    </location>
</feature>
<evidence type="ECO:0000256" key="3">
    <source>
        <dbReference type="ARBA" id="ARBA00009620"/>
    </source>
</evidence>
<feature type="topological domain" description="Periplasmic" evidence="10">
    <location>
        <begin position="37"/>
        <end position="202"/>
    </location>
</feature>
<dbReference type="HAMAP" id="MF_00155">
    <property type="entry name" value="CtaG"/>
    <property type="match status" value="1"/>
</dbReference>
<keyword evidence="8 10" id="KW-0186">Copper</keyword>
<dbReference type="NCBIfam" id="NF003465">
    <property type="entry name" value="PRK05089.1"/>
    <property type="match status" value="1"/>
</dbReference>
<gene>
    <name evidence="10" type="primary">ctaG</name>
    <name evidence="11" type="ORF">DY251_04265</name>
</gene>
<dbReference type="Proteomes" id="UP000262379">
    <property type="component" value="Unassembled WGS sequence"/>
</dbReference>
<dbReference type="InterPro" id="IPR007533">
    <property type="entry name" value="Cyt_c_oxidase_assmbl_CtaG"/>
</dbReference>
<evidence type="ECO:0000256" key="4">
    <source>
        <dbReference type="ARBA" id="ARBA00015384"/>
    </source>
</evidence>
<evidence type="ECO:0000256" key="10">
    <source>
        <dbReference type="HAMAP-Rule" id="MF_00155"/>
    </source>
</evidence>
<proteinExistence type="inferred from homology"/>
<comment type="function">
    <text evidence="1 10">Exerts its effect at some terminal stage of cytochrome c oxidase synthesis, probably by being involved in the insertion of the copper B into subunit I.</text>
</comment>
<dbReference type="GO" id="GO:0005886">
    <property type="term" value="C:plasma membrane"/>
    <property type="evidence" value="ECO:0007669"/>
    <property type="project" value="UniProtKB-SubCell"/>
</dbReference>
<dbReference type="PIRSF" id="PIRSF005413">
    <property type="entry name" value="COX11"/>
    <property type="match status" value="1"/>
</dbReference>
<dbReference type="FunFam" id="2.60.370.10:FF:000001">
    <property type="entry name" value="COX11 cytochrome c oxidase assembly homolog"/>
    <property type="match status" value="1"/>
</dbReference>
<accession>A0A371XHZ5</accession>
<dbReference type="RefSeq" id="WP_116622618.1">
    <property type="nucleotide sequence ID" value="NZ_QURN01000003.1"/>
</dbReference>
<evidence type="ECO:0000256" key="9">
    <source>
        <dbReference type="ARBA" id="ARBA00023136"/>
    </source>
</evidence>
<comment type="similarity">
    <text evidence="3 10">Belongs to the COX11/CtaG family.</text>
</comment>
<dbReference type="SUPFAM" id="SSF110111">
    <property type="entry name" value="Ctag/Cox11"/>
    <property type="match status" value="1"/>
</dbReference>
<evidence type="ECO:0000256" key="6">
    <source>
        <dbReference type="ARBA" id="ARBA00022968"/>
    </source>
</evidence>
<dbReference type="EMBL" id="QURN01000003">
    <property type="protein sequence ID" value="RFC68850.1"/>
    <property type="molecule type" value="Genomic_DNA"/>
</dbReference>
<evidence type="ECO:0000256" key="8">
    <source>
        <dbReference type="ARBA" id="ARBA00023008"/>
    </source>
</evidence>
<keyword evidence="5 10" id="KW-0812">Transmembrane</keyword>
<dbReference type="Pfam" id="PF04442">
    <property type="entry name" value="CtaG_Cox11"/>
    <property type="match status" value="1"/>
</dbReference>
<reference evidence="12" key="1">
    <citation type="submission" date="2018-08" db="EMBL/GenBank/DDBJ databases">
        <authorList>
            <person name="Im W.T."/>
        </authorList>
    </citation>
    <scope>NUCLEOTIDE SEQUENCE [LARGE SCALE GENOMIC DNA]</scope>
    <source>
        <strain evidence="12">LA-28</strain>
    </source>
</reference>
<protein>
    <recommendedName>
        <fullName evidence="4 10">Cytochrome c oxidase assembly protein CtaG</fullName>
    </recommendedName>
</protein>
<dbReference type="Gene3D" id="2.60.370.10">
    <property type="entry name" value="Ctag/Cox11"/>
    <property type="match status" value="1"/>
</dbReference>
<keyword evidence="12" id="KW-1185">Reference proteome</keyword>
<evidence type="ECO:0000256" key="5">
    <source>
        <dbReference type="ARBA" id="ARBA00022692"/>
    </source>
</evidence>
<evidence type="ECO:0000256" key="7">
    <source>
        <dbReference type="ARBA" id="ARBA00022989"/>
    </source>
</evidence>
<sequence>MAEAPQISQQSQRRMRTTALICGAVFFGMIGLAYASVPLYAMFCQITGYGGTTQRVDQYSDRILDRQITVRFDANKMGGLPWTFEPSQRAITMRIGETVKAEYKASNWSKHTASGRATFNVTPELAGAYFNKVECFCFTDTTLKPGEAIDMPVVFYVDPAIVDVPELKDIRTITLSYTFFPIDAKPLAAAPNAEEESTKLGG</sequence>
<keyword evidence="6 10" id="KW-0735">Signal-anchor</keyword>
<dbReference type="InterPro" id="IPR023471">
    <property type="entry name" value="CtaG/Cox11_dom_sf"/>
</dbReference>
<keyword evidence="10" id="KW-1003">Cell membrane</keyword>
<keyword evidence="7 10" id="KW-1133">Transmembrane helix</keyword>
<dbReference type="AlphaFoldDB" id="A0A371XHZ5"/>
<dbReference type="GO" id="GO:0005507">
    <property type="term" value="F:copper ion binding"/>
    <property type="evidence" value="ECO:0007669"/>
    <property type="project" value="InterPro"/>
</dbReference>
<comment type="caution">
    <text evidence="11">The sequence shown here is derived from an EMBL/GenBank/DDBJ whole genome shotgun (WGS) entry which is preliminary data.</text>
</comment>
<name>A0A371XHZ5_9HYPH</name>
<evidence type="ECO:0000256" key="1">
    <source>
        <dbReference type="ARBA" id="ARBA00004007"/>
    </source>
</evidence>
<dbReference type="PANTHER" id="PTHR21320">
    <property type="entry name" value="CYTOCHROME C OXIDASE ASSEMBLY PROTEIN COX11-RELATED"/>
    <property type="match status" value="1"/>
</dbReference>
<keyword evidence="10" id="KW-0997">Cell inner membrane</keyword>
<evidence type="ECO:0000313" key="11">
    <source>
        <dbReference type="EMBL" id="RFC68850.1"/>
    </source>
</evidence>
<dbReference type="PANTHER" id="PTHR21320:SF3">
    <property type="entry name" value="CYTOCHROME C OXIDASE ASSEMBLY PROTEIN COX11, MITOCHONDRIAL-RELATED"/>
    <property type="match status" value="1"/>
</dbReference>